<dbReference type="Proteomes" id="UP000003208">
    <property type="component" value="Unassembled WGS sequence"/>
</dbReference>
<evidence type="ECO:0000313" key="2">
    <source>
        <dbReference type="EMBL" id="EHJ02602.1"/>
    </source>
</evidence>
<proteinExistence type="predicted"/>
<evidence type="ECO:0000313" key="3">
    <source>
        <dbReference type="Proteomes" id="UP000003208"/>
    </source>
</evidence>
<gene>
    <name evidence="2" type="ORF">KYE_19869</name>
</gene>
<sequence length="51" mass="5539">MWSAMDGATKPPMDGFTGVFLKSLPACPERHPNQKPGKNPGLNDKEQGKKT</sequence>
<accession>G6YZ60</accession>
<dbReference type="EMBL" id="AGTR01000085">
    <property type="protein sequence ID" value="EHJ02602.1"/>
    <property type="molecule type" value="Genomic_DNA"/>
</dbReference>
<evidence type="ECO:0000256" key="1">
    <source>
        <dbReference type="SAM" id="MobiDB-lite"/>
    </source>
</evidence>
<organism evidence="2 3">
    <name type="scientific">Marinobacter manganoxydans MnI7-9</name>
    <dbReference type="NCBI Taxonomy" id="1094979"/>
    <lineage>
        <taxon>Bacteria</taxon>
        <taxon>Pseudomonadati</taxon>
        <taxon>Pseudomonadota</taxon>
        <taxon>Gammaproteobacteria</taxon>
        <taxon>Pseudomonadales</taxon>
        <taxon>Marinobacteraceae</taxon>
        <taxon>Marinobacter</taxon>
    </lineage>
</organism>
<name>G6YZ60_9GAMM</name>
<keyword evidence="3" id="KW-1185">Reference proteome</keyword>
<protein>
    <submittedName>
        <fullName evidence="2">Uncharacterized protein</fullName>
    </submittedName>
</protein>
<dbReference type="AlphaFoldDB" id="G6YZ60"/>
<reference evidence="2 3" key="1">
    <citation type="journal article" date="2012" name="J. Bacteriol.">
        <title>Genome sequence of deep-sea manganese-oxidizing bacterium Marinobacter manganoxydans MnI7-9.</title>
        <authorList>
            <person name="Wang H."/>
            <person name="Li H."/>
            <person name="Shao Z."/>
            <person name="Liao S."/>
            <person name="Johnstone L."/>
            <person name="Rensing C."/>
            <person name="Wang G."/>
        </authorList>
    </citation>
    <scope>NUCLEOTIDE SEQUENCE [LARGE SCALE GENOMIC DNA]</scope>
    <source>
        <strain evidence="2 3">MnI7-9</strain>
    </source>
</reference>
<feature type="region of interest" description="Disordered" evidence="1">
    <location>
        <begin position="1"/>
        <end position="51"/>
    </location>
</feature>